<evidence type="ECO:0000256" key="2">
    <source>
        <dbReference type="ARBA" id="ARBA00010917"/>
    </source>
</evidence>
<proteinExistence type="inferred from homology"/>
<keyword evidence="7" id="KW-1133">Transmembrane helix</keyword>
<dbReference type="Pfam" id="PF08038">
    <property type="entry name" value="Tom7"/>
    <property type="match status" value="1"/>
</dbReference>
<evidence type="ECO:0000256" key="9">
    <source>
        <dbReference type="ARBA" id="ARBA00023136"/>
    </source>
</evidence>
<sequence length="74" mass="8578">MLHLWHQMPLLCAVKILLLIIKMTDELKERLSRVIDTGRVVLQYGWIPFVVYVGWKQSTPRPNLLKLLSPLPSA</sequence>
<evidence type="ECO:0000256" key="6">
    <source>
        <dbReference type="ARBA" id="ARBA00022927"/>
    </source>
</evidence>
<accession>A0AAV5RKZ4</accession>
<dbReference type="GO" id="GO:0030150">
    <property type="term" value="P:protein import into mitochondrial matrix"/>
    <property type="evidence" value="ECO:0007669"/>
    <property type="project" value="InterPro"/>
</dbReference>
<evidence type="ECO:0000256" key="4">
    <source>
        <dbReference type="ARBA" id="ARBA00022692"/>
    </source>
</evidence>
<dbReference type="PANTHER" id="PTHR34944:SF2">
    <property type="entry name" value="MITOCHONDRIAL IMPORT RECEPTOR SUBUNIT TOM7"/>
    <property type="match status" value="1"/>
</dbReference>
<gene>
    <name evidence="10" type="ORF">DASB73_026150</name>
</gene>
<organism evidence="10 11">
    <name type="scientific">Starmerella bacillaris</name>
    <name type="common">Yeast</name>
    <name type="synonym">Candida zemplinina</name>
    <dbReference type="NCBI Taxonomy" id="1247836"/>
    <lineage>
        <taxon>Eukaryota</taxon>
        <taxon>Fungi</taxon>
        <taxon>Dikarya</taxon>
        <taxon>Ascomycota</taxon>
        <taxon>Saccharomycotina</taxon>
        <taxon>Dipodascomycetes</taxon>
        <taxon>Dipodascales</taxon>
        <taxon>Trichomonascaceae</taxon>
        <taxon>Starmerella</taxon>
    </lineage>
</organism>
<evidence type="ECO:0000256" key="1">
    <source>
        <dbReference type="ARBA" id="ARBA00004572"/>
    </source>
</evidence>
<comment type="subcellular location">
    <subcellularLocation>
        <location evidence="1">Mitochondrion outer membrane</location>
        <topology evidence="1">Single-pass membrane protein</topology>
    </subcellularLocation>
</comment>
<protein>
    <submittedName>
        <fullName evidence="10">Tom7 protein</fullName>
    </submittedName>
</protein>
<evidence type="ECO:0000313" key="10">
    <source>
        <dbReference type="EMBL" id="GMM51652.1"/>
    </source>
</evidence>
<evidence type="ECO:0000256" key="5">
    <source>
        <dbReference type="ARBA" id="ARBA00022787"/>
    </source>
</evidence>
<keyword evidence="6" id="KW-0653">Protein transport</keyword>
<dbReference type="EMBL" id="BTGC01000008">
    <property type="protein sequence ID" value="GMM51652.1"/>
    <property type="molecule type" value="Genomic_DNA"/>
</dbReference>
<dbReference type="Proteomes" id="UP001362899">
    <property type="component" value="Unassembled WGS sequence"/>
</dbReference>
<evidence type="ECO:0000256" key="8">
    <source>
        <dbReference type="ARBA" id="ARBA00023128"/>
    </source>
</evidence>
<evidence type="ECO:0000256" key="7">
    <source>
        <dbReference type="ARBA" id="ARBA00022989"/>
    </source>
</evidence>
<keyword evidence="3" id="KW-0813">Transport</keyword>
<keyword evidence="9" id="KW-0472">Membrane</keyword>
<keyword evidence="8" id="KW-0496">Mitochondrion</keyword>
<keyword evidence="5" id="KW-1000">Mitochondrion outer membrane</keyword>
<dbReference type="AlphaFoldDB" id="A0AAV5RKZ4"/>
<evidence type="ECO:0000256" key="3">
    <source>
        <dbReference type="ARBA" id="ARBA00022448"/>
    </source>
</evidence>
<dbReference type="GO" id="GO:0005742">
    <property type="term" value="C:mitochondrial outer membrane translocase complex"/>
    <property type="evidence" value="ECO:0007669"/>
    <property type="project" value="InterPro"/>
</dbReference>
<evidence type="ECO:0000313" key="11">
    <source>
        <dbReference type="Proteomes" id="UP001362899"/>
    </source>
</evidence>
<keyword evidence="4" id="KW-0812">Transmembrane</keyword>
<dbReference type="PANTHER" id="PTHR34944">
    <property type="entry name" value="MITOCHONDRIAL IMPORT RECEPTOR SUBUNIT TOM7"/>
    <property type="match status" value="1"/>
</dbReference>
<comment type="similarity">
    <text evidence="2">Belongs to the Tom7 family.</text>
</comment>
<comment type="caution">
    <text evidence="10">The sequence shown here is derived from an EMBL/GenBank/DDBJ whole genome shotgun (WGS) entry which is preliminary data.</text>
</comment>
<dbReference type="InterPro" id="IPR012621">
    <property type="entry name" value="Tom7"/>
</dbReference>
<keyword evidence="11" id="KW-1185">Reference proteome</keyword>
<name>A0AAV5RKZ4_STABA</name>
<dbReference type="GO" id="GO:0045040">
    <property type="term" value="P:protein insertion into mitochondrial outer membrane"/>
    <property type="evidence" value="ECO:0007669"/>
    <property type="project" value="TreeGrafter"/>
</dbReference>
<reference evidence="10 11" key="1">
    <citation type="journal article" date="2023" name="Elife">
        <title>Identification of key yeast species and microbe-microbe interactions impacting larval growth of Drosophila in the wild.</title>
        <authorList>
            <person name="Mure A."/>
            <person name="Sugiura Y."/>
            <person name="Maeda R."/>
            <person name="Honda K."/>
            <person name="Sakurai N."/>
            <person name="Takahashi Y."/>
            <person name="Watada M."/>
            <person name="Katoh T."/>
            <person name="Gotoh A."/>
            <person name="Gotoh Y."/>
            <person name="Taniguchi I."/>
            <person name="Nakamura K."/>
            <person name="Hayashi T."/>
            <person name="Katayama T."/>
            <person name="Uemura T."/>
            <person name="Hattori Y."/>
        </authorList>
    </citation>
    <scope>NUCLEOTIDE SEQUENCE [LARGE SCALE GENOMIC DNA]</scope>
    <source>
        <strain evidence="10 11">SB-73</strain>
    </source>
</reference>